<reference evidence="1" key="1">
    <citation type="submission" date="2023-11" db="EMBL/GenBank/DDBJ databases">
        <authorList>
            <person name="Poullet M."/>
        </authorList>
    </citation>
    <scope>NUCLEOTIDE SEQUENCE</scope>
    <source>
        <strain evidence="1">E1834</strain>
    </source>
</reference>
<evidence type="ECO:0000313" key="1">
    <source>
        <dbReference type="EMBL" id="CAK5077276.1"/>
    </source>
</evidence>
<organism evidence="1 2">
    <name type="scientific">Meloidogyne enterolobii</name>
    <name type="common">Root-knot nematode worm</name>
    <name type="synonym">Meloidogyne mayaguensis</name>
    <dbReference type="NCBI Taxonomy" id="390850"/>
    <lineage>
        <taxon>Eukaryota</taxon>
        <taxon>Metazoa</taxon>
        <taxon>Ecdysozoa</taxon>
        <taxon>Nematoda</taxon>
        <taxon>Chromadorea</taxon>
        <taxon>Rhabditida</taxon>
        <taxon>Tylenchina</taxon>
        <taxon>Tylenchomorpha</taxon>
        <taxon>Tylenchoidea</taxon>
        <taxon>Meloidogynidae</taxon>
        <taxon>Meloidogyninae</taxon>
        <taxon>Meloidogyne</taxon>
    </lineage>
</organism>
<name>A0ACB0ZE83_MELEN</name>
<comment type="caution">
    <text evidence="1">The sequence shown here is derived from an EMBL/GenBank/DDBJ whole genome shotgun (WGS) entry which is preliminary data.</text>
</comment>
<keyword evidence="2" id="KW-1185">Reference proteome</keyword>
<protein>
    <submittedName>
        <fullName evidence="1">Uncharacterized protein</fullName>
    </submittedName>
</protein>
<gene>
    <name evidence="1" type="ORF">MENTE1834_LOCUS24183</name>
</gene>
<evidence type="ECO:0000313" key="2">
    <source>
        <dbReference type="Proteomes" id="UP001497535"/>
    </source>
</evidence>
<sequence length="88" mass="10276">MLIRVLSQTPLSSNNKNSFFNRKFIVLFALGGASVTAFWIYRRNIYKFMQNRRKEDKMNRRLIFVWGFLGPTFSDLVVNLGLSALLNL</sequence>
<accession>A0ACB0ZE83</accession>
<dbReference type="EMBL" id="CAVMJV010000031">
    <property type="protein sequence ID" value="CAK5077276.1"/>
    <property type="molecule type" value="Genomic_DNA"/>
</dbReference>
<dbReference type="Proteomes" id="UP001497535">
    <property type="component" value="Unassembled WGS sequence"/>
</dbReference>
<proteinExistence type="predicted"/>